<comment type="caution">
    <text evidence="2">The sequence shown here is derived from an EMBL/GenBank/DDBJ whole genome shotgun (WGS) entry which is preliminary data.</text>
</comment>
<reference evidence="2 3" key="1">
    <citation type="submission" date="2019-07" db="EMBL/GenBank/DDBJ databases">
        <title>Genomic Encyclopedia of Archaeal and Bacterial Type Strains, Phase II (KMG-II): from individual species to whole genera.</title>
        <authorList>
            <person name="Goeker M."/>
        </authorList>
    </citation>
    <scope>NUCLEOTIDE SEQUENCE [LARGE SCALE GENOMIC DNA]</scope>
    <source>
        <strain evidence="2 3">ATCC BAA-1854</strain>
    </source>
</reference>
<evidence type="ECO:0000313" key="2">
    <source>
        <dbReference type="EMBL" id="TWJ03495.1"/>
    </source>
</evidence>
<accession>A0A562UDR0</accession>
<keyword evidence="1" id="KW-0732">Signal</keyword>
<evidence type="ECO:0000313" key="3">
    <source>
        <dbReference type="Proteomes" id="UP000317010"/>
    </source>
</evidence>
<evidence type="ECO:0000256" key="1">
    <source>
        <dbReference type="SAM" id="SignalP"/>
    </source>
</evidence>
<protein>
    <submittedName>
        <fullName evidence="2">Uncharacterized protein</fullName>
    </submittedName>
</protein>
<dbReference type="OrthoDB" id="1164858at2"/>
<name>A0A562UDR0_9SPHI</name>
<feature type="signal peptide" evidence="1">
    <location>
        <begin position="1"/>
        <end position="19"/>
    </location>
</feature>
<proteinExistence type="predicted"/>
<dbReference type="AlphaFoldDB" id="A0A562UDR0"/>
<sequence length="298" mass="34087">MKKSFACFVLLLAMVKCFSQNTTDQLANEQTIGNAIFLFAPVQREGVTEQRFHYAQQIINDTKSASKNNVQNLNAADFWNITTAFVILKEPKSHIEAAFNKAIHSDAATICSYIKAMGTSNLDKLIPESFLPFYSNCAQSSTAESSNFNVANYAENNKLNPDLVSIISMIQLNDSKFRMTKPVDWTKQKPLDERNQQLIDSLFNVYQTYIGRQLVGKQFEATMWLVVQHSPLEMMEKYLSVVATAVNQKQLDQVPLKMLVDRIYWLKYDYQIFGSQGSQIRVADDKTREEVIKRYNLN</sequence>
<keyword evidence="3" id="KW-1185">Reference proteome</keyword>
<feature type="chain" id="PRO_5022238505" evidence="1">
    <location>
        <begin position="20"/>
        <end position="298"/>
    </location>
</feature>
<dbReference type="RefSeq" id="WP_144910254.1">
    <property type="nucleotide sequence ID" value="NZ_VLLI01000002.1"/>
</dbReference>
<gene>
    <name evidence="2" type="ORF">JN11_01039</name>
</gene>
<organism evidence="2 3">
    <name type="scientific">Mucilaginibacter frigoritolerans</name>
    <dbReference type="NCBI Taxonomy" id="652788"/>
    <lineage>
        <taxon>Bacteria</taxon>
        <taxon>Pseudomonadati</taxon>
        <taxon>Bacteroidota</taxon>
        <taxon>Sphingobacteriia</taxon>
        <taxon>Sphingobacteriales</taxon>
        <taxon>Sphingobacteriaceae</taxon>
        <taxon>Mucilaginibacter</taxon>
    </lineage>
</organism>
<dbReference type="EMBL" id="VLLI01000002">
    <property type="protein sequence ID" value="TWJ03495.1"/>
    <property type="molecule type" value="Genomic_DNA"/>
</dbReference>
<dbReference type="Proteomes" id="UP000317010">
    <property type="component" value="Unassembled WGS sequence"/>
</dbReference>